<dbReference type="OrthoDB" id="4116913at2759"/>
<dbReference type="GO" id="GO:0003700">
    <property type="term" value="F:DNA-binding transcription factor activity"/>
    <property type="evidence" value="ECO:0007669"/>
    <property type="project" value="InterPro"/>
</dbReference>
<organism evidence="3 4">
    <name type="scientific">Neocucurbitaria cava</name>
    <dbReference type="NCBI Taxonomy" id="798079"/>
    <lineage>
        <taxon>Eukaryota</taxon>
        <taxon>Fungi</taxon>
        <taxon>Dikarya</taxon>
        <taxon>Ascomycota</taxon>
        <taxon>Pezizomycotina</taxon>
        <taxon>Dothideomycetes</taxon>
        <taxon>Pleosporomycetidae</taxon>
        <taxon>Pleosporales</taxon>
        <taxon>Pleosporineae</taxon>
        <taxon>Cucurbitariaceae</taxon>
        <taxon>Neocucurbitaria</taxon>
    </lineage>
</organism>
<comment type="caution">
    <text evidence="3">The sequence shown here is derived from an EMBL/GenBank/DDBJ whole genome shotgun (WGS) entry which is preliminary data.</text>
</comment>
<dbReference type="InterPro" id="IPR050987">
    <property type="entry name" value="AtrR-like"/>
</dbReference>
<dbReference type="SMART" id="SM00906">
    <property type="entry name" value="Fungal_trans"/>
    <property type="match status" value="1"/>
</dbReference>
<feature type="domain" description="Xylanolytic transcriptional activator regulatory" evidence="2">
    <location>
        <begin position="56"/>
        <end position="129"/>
    </location>
</feature>
<evidence type="ECO:0000256" key="1">
    <source>
        <dbReference type="ARBA" id="ARBA00023242"/>
    </source>
</evidence>
<dbReference type="PANTHER" id="PTHR46910">
    <property type="entry name" value="TRANSCRIPTION FACTOR PDR1"/>
    <property type="match status" value="1"/>
</dbReference>
<keyword evidence="4" id="KW-1185">Reference proteome</keyword>
<reference evidence="3" key="1">
    <citation type="submission" date="2022-10" db="EMBL/GenBank/DDBJ databases">
        <title>Tapping the CABI collections for fungal endophytes: first genome assemblies for Collariella, Neodidymelliopsis, Ascochyta clinopodiicola, Didymella pomorum, Didymosphaeria variabile, Neocosmospora piperis and Neocucurbitaria cava.</title>
        <authorList>
            <person name="Hill R."/>
        </authorList>
    </citation>
    <scope>NUCLEOTIDE SEQUENCE</scope>
    <source>
        <strain evidence="3">IMI 356814</strain>
    </source>
</reference>
<dbReference type="GO" id="GO:0006351">
    <property type="term" value="P:DNA-templated transcription"/>
    <property type="evidence" value="ECO:0007669"/>
    <property type="project" value="InterPro"/>
</dbReference>
<dbReference type="InterPro" id="IPR007219">
    <property type="entry name" value="XnlR_reg_dom"/>
</dbReference>
<dbReference type="EMBL" id="JAPEUY010000006">
    <property type="protein sequence ID" value="KAJ4372356.1"/>
    <property type="molecule type" value="Genomic_DNA"/>
</dbReference>
<proteinExistence type="predicted"/>
<name>A0A9W8YA75_9PLEO</name>
<dbReference type="Proteomes" id="UP001140560">
    <property type="component" value="Unassembled WGS sequence"/>
</dbReference>
<gene>
    <name evidence="3" type="ORF">N0V83_004130</name>
</gene>
<accession>A0A9W8YA75</accession>
<dbReference type="AlphaFoldDB" id="A0A9W8YA75"/>
<protein>
    <recommendedName>
        <fullName evidence="2">Xylanolytic transcriptional activator regulatory domain-containing protein</fullName>
    </recommendedName>
</protein>
<keyword evidence="1" id="KW-0539">Nucleus</keyword>
<evidence type="ECO:0000313" key="4">
    <source>
        <dbReference type="Proteomes" id="UP001140560"/>
    </source>
</evidence>
<sequence length="285" mass="32006">MSLVASAEDNVQADYFLSHSLVPLANILMTEPSLLLVQCLLAVATLMQMYPPPQPVALFVSIALRIAQTLGLQQQQSDGTIEEKKTPQQTRVFWIAFYMDMSLCLLTQRLPGQRVVDIDVKVPEVKTKDKRGSISARVLVADLLPLRVQLSLIQAAAYDGLSSVVARKTSIESRISTLGRVLADLEAFRRHHPIFSHSPRDLRNSLFQSDLVHLVRLEAAYFLTKYLLYTQASTRWTTIKPLEGSLRLEFAERIDEMLVHKCFPDAARLATMISLVSRCGDALNW</sequence>
<dbReference type="CDD" id="cd12148">
    <property type="entry name" value="fungal_TF_MHR"/>
    <property type="match status" value="1"/>
</dbReference>
<dbReference type="GO" id="GO:0003677">
    <property type="term" value="F:DNA binding"/>
    <property type="evidence" value="ECO:0007669"/>
    <property type="project" value="InterPro"/>
</dbReference>
<evidence type="ECO:0000259" key="2">
    <source>
        <dbReference type="SMART" id="SM00906"/>
    </source>
</evidence>
<evidence type="ECO:0000313" key="3">
    <source>
        <dbReference type="EMBL" id="KAJ4372356.1"/>
    </source>
</evidence>
<dbReference type="Pfam" id="PF04082">
    <property type="entry name" value="Fungal_trans"/>
    <property type="match status" value="1"/>
</dbReference>
<dbReference type="PANTHER" id="PTHR46910:SF39">
    <property type="entry name" value="ZN(II)2CYS6 TRANSCRIPTION FACTOR (EUROFUNG)"/>
    <property type="match status" value="1"/>
</dbReference>
<dbReference type="GO" id="GO:0008270">
    <property type="term" value="F:zinc ion binding"/>
    <property type="evidence" value="ECO:0007669"/>
    <property type="project" value="InterPro"/>
</dbReference>